<name>A0A6T8GE13_9STRA</name>
<protein>
    <submittedName>
        <fullName evidence="2">Uncharacterized protein</fullName>
    </submittedName>
</protein>
<organism evidence="2">
    <name type="scientific">Proboscia inermis</name>
    <dbReference type="NCBI Taxonomy" id="420281"/>
    <lineage>
        <taxon>Eukaryota</taxon>
        <taxon>Sar</taxon>
        <taxon>Stramenopiles</taxon>
        <taxon>Ochrophyta</taxon>
        <taxon>Bacillariophyta</taxon>
        <taxon>Coscinodiscophyceae</taxon>
        <taxon>Rhizosoleniophycidae</taxon>
        <taxon>Rhizosoleniales</taxon>
        <taxon>Rhizosoleniaceae</taxon>
        <taxon>Proboscia</taxon>
    </lineage>
</organism>
<sequence>MSLLTAWFFKPAVSRIIAPRSIIIPSTVNSISSIWTRNYWQEIITQKFDKKLGKYVDDSERAVRRMNIAETSEGIDNRARNYRFHEKKTSRRKRLKQMREYKKKKMEVMQLVNYVKFMEQDKKNNDG</sequence>
<accession>A0A6T8GE13</accession>
<reference evidence="2" key="1">
    <citation type="submission" date="2021-01" db="EMBL/GenBank/DDBJ databases">
        <authorList>
            <person name="Corre E."/>
            <person name="Pelletier E."/>
            <person name="Niang G."/>
            <person name="Scheremetjew M."/>
            <person name="Finn R."/>
            <person name="Kale V."/>
            <person name="Holt S."/>
            <person name="Cochrane G."/>
            <person name="Meng A."/>
            <person name="Brown T."/>
            <person name="Cohen L."/>
        </authorList>
    </citation>
    <scope>NUCLEOTIDE SEQUENCE</scope>
    <source>
        <strain evidence="2">CCAP1064/1</strain>
    </source>
</reference>
<evidence type="ECO:0000313" key="2">
    <source>
        <dbReference type="EMBL" id="CAD8407528.1"/>
    </source>
</evidence>
<dbReference type="EMBL" id="HBEL01007595">
    <property type="protein sequence ID" value="CAD8407528.1"/>
    <property type="molecule type" value="Transcribed_RNA"/>
</dbReference>
<dbReference type="EMBL" id="HBEL01007594">
    <property type="protein sequence ID" value="CAD8407527.1"/>
    <property type="molecule type" value="Transcribed_RNA"/>
</dbReference>
<evidence type="ECO:0000313" key="1">
    <source>
        <dbReference type="EMBL" id="CAD8407527.1"/>
    </source>
</evidence>
<gene>
    <name evidence="1" type="ORF">PINE0816_LOCUS3646</name>
    <name evidence="2" type="ORF">PINE0816_LOCUS3647</name>
</gene>
<proteinExistence type="predicted"/>
<dbReference type="AlphaFoldDB" id="A0A6T8GE13"/>